<organism evidence="1 2">
    <name type="scientific">Gossypium arboreum</name>
    <name type="common">Tree cotton</name>
    <name type="synonym">Gossypium nanking</name>
    <dbReference type="NCBI Taxonomy" id="29729"/>
    <lineage>
        <taxon>Eukaryota</taxon>
        <taxon>Viridiplantae</taxon>
        <taxon>Streptophyta</taxon>
        <taxon>Embryophyta</taxon>
        <taxon>Tracheophyta</taxon>
        <taxon>Spermatophyta</taxon>
        <taxon>Magnoliopsida</taxon>
        <taxon>eudicotyledons</taxon>
        <taxon>Gunneridae</taxon>
        <taxon>Pentapetalae</taxon>
        <taxon>rosids</taxon>
        <taxon>malvids</taxon>
        <taxon>Malvales</taxon>
        <taxon>Malvaceae</taxon>
        <taxon>Malvoideae</taxon>
        <taxon>Gossypium</taxon>
    </lineage>
</organism>
<reference evidence="1 2" key="1">
    <citation type="submission" date="2023-03" db="EMBL/GenBank/DDBJ databases">
        <title>WGS of Gossypium arboreum.</title>
        <authorList>
            <person name="Yu D."/>
        </authorList>
    </citation>
    <scope>NUCLEOTIDE SEQUENCE [LARGE SCALE GENOMIC DNA]</scope>
    <source>
        <tissue evidence="1">Leaf</tissue>
    </source>
</reference>
<accession>A0ABR0NZL1</accession>
<sequence>MVKERFDHFLTSSNVVASFPFMETNMIRKSTSNRDAIVLDTKGRKPRDRIRDPRLSFRYDVCWAKEYETKKKYIKDVWQKGTTDIMGKIVKVGKDLGAWQYNRYKKIHNQIGALQVNTNKIFNSLGGTYKGNRLRAMRLKLGNLLDKVEKYWAQRSRVNWLKKGEVNGRLLQEFTDNEIKEAFSQIYPRKSLGIDGLSGNFYKENWDVVGNDIINLCHEVFRGARNVDSLKSQWI</sequence>
<evidence type="ECO:0000313" key="2">
    <source>
        <dbReference type="Proteomes" id="UP001358586"/>
    </source>
</evidence>
<dbReference type="Proteomes" id="UP001358586">
    <property type="component" value="Chromosome 8"/>
</dbReference>
<dbReference type="EMBL" id="JARKNE010000008">
    <property type="protein sequence ID" value="KAK5811798.1"/>
    <property type="molecule type" value="Genomic_DNA"/>
</dbReference>
<protein>
    <recommendedName>
        <fullName evidence="3">Reverse transcriptase</fullName>
    </recommendedName>
</protein>
<gene>
    <name evidence="1" type="ORF">PVK06_027171</name>
</gene>
<keyword evidence="2" id="KW-1185">Reference proteome</keyword>
<evidence type="ECO:0008006" key="3">
    <source>
        <dbReference type="Google" id="ProtNLM"/>
    </source>
</evidence>
<proteinExistence type="predicted"/>
<evidence type="ECO:0000313" key="1">
    <source>
        <dbReference type="EMBL" id="KAK5811798.1"/>
    </source>
</evidence>
<comment type="caution">
    <text evidence="1">The sequence shown here is derived from an EMBL/GenBank/DDBJ whole genome shotgun (WGS) entry which is preliminary data.</text>
</comment>
<name>A0ABR0NZL1_GOSAR</name>